<evidence type="ECO:0000256" key="1">
    <source>
        <dbReference type="SAM" id="MobiDB-lite"/>
    </source>
</evidence>
<accession>A0ABQ5IJD6</accession>
<keyword evidence="3" id="KW-1185">Reference proteome</keyword>
<comment type="caution">
    <text evidence="2">The sequence shown here is derived from an EMBL/GenBank/DDBJ whole genome shotgun (WGS) entry which is preliminary data.</text>
</comment>
<name>A0ABQ5IJD6_9ASTR</name>
<protein>
    <submittedName>
        <fullName evidence="2">Uncharacterized protein</fullName>
    </submittedName>
</protein>
<reference evidence="2" key="2">
    <citation type="submission" date="2022-01" db="EMBL/GenBank/DDBJ databases">
        <authorList>
            <person name="Yamashiro T."/>
            <person name="Shiraishi A."/>
            <person name="Satake H."/>
            <person name="Nakayama K."/>
        </authorList>
    </citation>
    <scope>NUCLEOTIDE SEQUENCE</scope>
</reference>
<organism evidence="2 3">
    <name type="scientific">Tanacetum coccineum</name>
    <dbReference type="NCBI Taxonomy" id="301880"/>
    <lineage>
        <taxon>Eukaryota</taxon>
        <taxon>Viridiplantae</taxon>
        <taxon>Streptophyta</taxon>
        <taxon>Embryophyta</taxon>
        <taxon>Tracheophyta</taxon>
        <taxon>Spermatophyta</taxon>
        <taxon>Magnoliopsida</taxon>
        <taxon>eudicotyledons</taxon>
        <taxon>Gunneridae</taxon>
        <taxon>Pentapetalae</taxon>
        <taxon>asterids</taxon>
        <taxon>campanulids</taxon>
        <taxon>Asterales</taxon>
        <taxon>Asteraceae</taxon>
        <taxon>Asteroideae</taxon>
        <taxon>Anthemideae</taxon>
        <taxon>Anthemidinae</taxon>
        <taxon>Tanacetum</taxon>
    </lineage>
</organism>
<sequence length="206" mass="23124">MLKTSIPPGIEIDDGPTAVDDDTSISLSRVRTSFMLIIPIREIQTIEVVEVHPHDSKENFDDSLVKEQVSKDSSSFVESSLNVDKESFFSVDKKDCPDCEDSQFSGYHQKDRKPSQNDKTEHGMEKTVQNQGQSPKNANVRVITEESAATGAELKNTYWMNLNPLWPGKPNSIIMKTVKTKWALNQIQQPICVQLTKTVKTLKAQS</sequence>
<proteinExistence type="predicted"/>
<feature type="compositionally biased region" description="Polar residues" evidence="1">
    <location>
        <begin position="127"/>
        <end position="137"/>
    </location>
</feature>
<dbReference type="EMBL" id="BQNB010020811">
    <property type="protein sequence ID" value="GJT99885.1"/>
    <property type="molecule type" value="Genomic_DNA"/>
</dbReference>
<feature type="region of interest" description="Disordered" evidence="1">
    <location>
        <begin position="101"/>
        <end position="138"/>
    </location>
</feature>
<dbReference type="Proteomes" id="UP001151760">
    <property type="component" value="Unassembled WGS sequence"/>
</dbReference>
<evidence type="ECO:0000313" key="3">
    <source>
        <dbReference type="Proteomes" id="UP001151760"/>
    </source>
</evidence>
<reference evidence="2" key="1">
    <citation type="journal article" date="2022" name="Int. J. Mol. Sci.">
        <title>Draft Genome of Tanacetum Coccineum: Genomic Comparison of Closely Related Tanacetum-Family Plants.</title>
        <authorList>
            <person name="Yamashiro T."/>
            <person name="Shiraishi A."/>
            <person name="Nakayama K."/>
            <person name="Satake H."/>
        </authorList>
    </citation>
    <scope>NUCLEOTIDE SEQUENCE</scope>
</reference>
<gene>
    <name evidence="2" type="ORF">Tco_1110224</name>
</gene>
<feature type="compositionally biased region" description="Basic and acidic residues" evidence="1">
    <location>
        <begin position="108"/>
        <end position="125"/>
    </location>
</feature>
<evidence type="ECO:0000313" key="2">
    <source>
        <dbReference type="EMBL" id="GJT99885.1"/>
    </source>
</evidence>